<sequence>MTLTSSLNRETACGQSWDVIVIGAGPAGAVAARQLALQKLRTLLIERKTFPRYKVCGCCLNQRAINALQQIGLGQLLESAGAVPLTQFRMQYQGREAAVSLPGGLAISREVFDTLLVQSAIDAGAAYLQETSATIVDSPEKQSSRTVELNFQGHTAGSVSAKIVLAADGLGHPSLQNCAGFDMQVAPDSRIGVGAAFVVKNQSSYPAGLIHMAIHKSGYVGLVRVEGDLLNLAAAIDRDFMKQCAGPADAVLQILRASESPLLPEMTESNFKGTLPVTRKTLRPVGNRLFILGDAAGYLEPFTGEGMANAITEGMAVAQLVPQGLRHWDSALEQKWLKAHYALTEGRLFWCRWLARLLRSPAAVGWGLRLFHLFPGMARPIVARLNH</sequence>
<dbReference type="InterPro" id="IPR002938">
    <property type="entry name" value="FAD-bd"/>
</dbReference>
<dbReference type="AlphaFoldDB" id="A0A3D3RAV8"/>
<dbReference type="PANTHER" id="PTHR42685">
    <property type="entry name" value="GERANYLGERANYL DIPHOSPHATE REDUCTASE"/>
    <property type="match status" value="1"/>
</dbReference>
<dbReference type="PANTHER" id="PTHR42685:SF22">
    <property type="entry name" value="CONDITIONED MEDIUM FACTOR RECEPTOR 1"/>
    <property type="match status" value="1"/>
</dbReference>
<dbReference type="EMBL" id="DQAY01000119">
    <property type="protein sequence ID" value="HCO25228.1"/>
    <property type="molecule type" value="Genomic_DNA"/>
</dbReference>
<dbReference type="Pfam" id="PF01494">
    <property type="entry name" value="FAD_binding_3"/>
    <property type="match status" value="1"/>
</dbReference>
<dbReference type="Gene3D" id="3.50.50.60">
    <property type="entry name" value="FAD/NAD(P)-binding domain"/>
    <property type="match status" value="1"/>
</dbReference>
<dbReference type="Proteomes" id="UP000263642">
    <property type="component" value="Unassembled WGS sequence"/>
</dbReference>
<dbReference type="InterPro" id="IPR050407">
    <property type="entry name" value="Geranylgeranyl_reductase"/>
</dbReference>
<evidence type="ECO:0000259" key="1">
    <source>
        <dbReference type="Pfam" id="PF01494"/>
    </source>
</evidence>
<reference evidence="2 3" key="1">
    <citation type="journal article" date="2018" name="Nat. Biotechnol.">
        <title>A standardized bacterial taxonomy based on genome phylogeny substantially revises the tree of life.</title>
        <authorList>
            <person name="Parks D.H."/>
            <person name="Chuvochina M."/>
            <person name="Waite D.W."/>
            <person name="Rinke C."/>
            <person name="Skarshewski A."/>
            <person name="Chaumeil P.A."/>
            <person name="Hugenholtz P."/>
        </authorList>
    </citation>
    <scope>NUCLEOTIDE SEQUENCE [LARGE SCALE GENOMIC DNA]</scope>
    <source>
        <strain evidence="2">UBA9375</strain>
    </source>
</reference>
<evidence type="ECO:0000313" key="3">
    <source>
        <dbReference type="Proteomes" id="UP000263642"/>
    </source>
</evidence>
<dbReference type="GO" id="GO:0071949">
    <property type="term" value="F:FAD binding"/>
    <property type="evidence" value="ECO:0007669"/>
    <property type="project" value="InterPro"/>
</dbReference>
<dbReference type="PRINTS" id="PR00420">
    <property type="entry name" value="RNGMNOXGNASE"/>
</dbReference>
<proteinExistence type="predicted"/>
<evidence type="ECO:0000313" key="2">
    <source>
        <dbReference type="EMBL" id="HCO25228.1"/>
    </source>
</evidence>
<dbReference type="InterPro" id="IPR036188">
    <property type="entry name" value="FAD/NAD-bd_sf"/>
</dbReference>
<dbReference type="SUPFAM" id="SSF51905">
    <property type="entry name" value="FAD/NAD(P)-binding domain"/>
    <property type="match status" value="1"/>
</dbReference>
<protein>
    <submittedName>
        <fullName evidence="2">NAD-binding protein</fullName>
    </submittedName>
</protein>
<gene>
    <name evidence="2" type="ORF">DIT97_20195</name>
</gene>
<comment type="caution">
    <text evidence="2">The sequence shown here is derived from an EMBL/GenBank/DDBJ whole genome shotgun (WGS) entry which is preliminary data.</text>
</comment>
<feature type="domain" description="FAD-binding" evidence="1">
    <location>
        <begin position="18"/>
        <end position="319"/>
    </location>
</feature>
<organism evidence="2 3">
    <name type="scientific">Gimesia maris</name>
    <dbReference type="NCBI Taxonomy" id="122"/>
    <lineage>
        <taxon>Bacteria</taxon>
        <taxon>Pseudomonadati</taxon>
        <taxon>Planctomycetota</taxon>
        <taxon>Planctomycetia</taxon>
        <taxon>Planctomycetales</taxon>
        <taxon>Planctomycetaceae</taxon>
        <taxon>Gimesia</taxon>
    </lineage>
</organism>
<name>A0A3D3RAV8_9PLAN</name>
<accession>A0A3D3RAV8</accession>